<gene>
    <name evidence="2" type="ORF">ENV30_09480</name>
</gene>
<feature type="chain" id="PRO_5031276700" description="PsbP C-terminal domain-containing protein" evidence="1">
    <location>
        <begin position="22"/>
        <end position="173"/>
    </location>
</feature>
<comment type="caution">
    <text evidence="2">The sequence shown here is derived from an EMBL/GenBank/DDBJ whole genome shotgun (WGS) entry which is preliminary data.</text>
</comment>
<organism evidence="2">
    <name type="scientific">Candidatus Caldatribacterium californiense</name>
    <dbReference type="NCBI Taxonomy" id="1454726"/>
    <lineage>
        <taxon>Bacteria</taxon>
        <taxon>Pseudomonadati</taxon>
        <taxon>Atribacterota</taxon>
        <taxon>Atribacteria</taxon>
        <taxon>Atribacterales</taxon>
        <taxon>Candidatus Caldatribacteriaceae</taxon>
        <taxon>Candidatus Caldatribacterium</taxon>
    </lineage>
</organism>
<accession>A0A7V4DFE8</accession>
<protein>
    <recommendedName>
        <fullName evidence="3">PsbP C-terminal domain-containing protein</fullName>
    </recommendedName>
</protein>
<keyword evidence="1" id="KW-0732">Signal</keyword>
<dbReference type="EMBL" id="DTFV01000134">
    <property type="protein sequence ID" value="HGI31515.1"/>
    <property type="molecule type" value="Genomic_DNA"/>
</dbReference>
<sequence>MVRVLVLVLCMVVCCSSLASAEEFVSYVSPLAGFVIAFPEGWEVENPPESFDPTLMLSARSGEARVWVTLEYRYYASFDAFREQVRSDILLYPGVQILGEGRTEIDHVPAYWYVYSFPEWGREMQGILYLFMRNEGFYRIICWTSKEAFDAVFPTFRRIAQSFTMRAERTFSE</sequence>
<name>A0A7V4DFE8_9BACT</name>
<evidence type="ECO:0000313" key="2">
    <source>
        <dbReference type="EMBL" id="HGI31515.1"/>
    </source>
</evidence>
<dbReference type="Gene3D" id="3.40.1000.10">
    <property type="entry name" value="Mog1/PsbP, alpha/beta/alpha sandwich"/>
    <property type="match status" value="1"/>
</dbReference>
<evidence type="ECO:0008006" key="3">
    <source>
        <dbReference type="Google" id="ProtNLM"/>
    </source>
</evidence>
<evidence type="ECO:0000256" key="1">
    <source>
        <dbReference type="SAM" id="SignalP"/>
    </source>
</evidence>
<proteinExistence type="predicted"/>
<reference evidence="2" key="1">
    <citation type="journal article" date="2020" name="mSystems">
        <title>Genome- and Community-Level Interaction Insights into Carbon Utilization and Element Cycling Functions of Hydrothermarchaeota in Hydrothermal Sediment.</title>
        <authorList>
            <person name="Zhou Z."/>
            <person name="Liu Y."/>
            <person name="Xu W."/>
            <person name="Pan J."/>
            <person name="Luo Z.H."/>
            <person name="Li M."/>
        </authorList>
    </citation>
    <scope>NUCLEOTIDE SEQUENCE [LARGE SCALE GENOMIC DNA]</scope>
    <source>
        <strain evidence="2">SpSt-747</strain>
    </source>
</reference>
<dbReference type="AlphaFoldDB" id="A0A7V4DFE8"/>
<feature type="signal peptide" evidence="1">
    <location>
        <begin position="1"/>
        <end position="21"/>
    </location>
</feature>